<gene>
    <name evidence="6" type="ORF">MCBMB27_03542</name>
    <name evidence="7" type="ORF">SAMN05192567_12745</name>
</gene>
<dbReference type="FunFam" id="3.10.129.10:FF:000042">
    <property type="entry name" value="MaoC domain protein dehydratase"/>
    <property type="match status" value="1"/>
</dbReference>
<accession>A0AAE8L8X8</accession>
<dbReference type="SUPFAM" id="SSF53659">
    <property type="entry name" value="Isocitrate/Isopropylmalate dehydrogenase-like"/>
    <property type="match status" value="1"/>
</dbReference>
<keyword evidence="2" id="KW-0456">Lyase</keyword>
<evidence type="ECO:0000256" key="2">
    <source>
        <dbReference type="ARBA" id="ARBA00023239"/>
    </source>
</evidence>
<evidence type="ECO:0000313" key="7">
    <source>
        <dbReference type="EMBL" id="SFH48866.1"/>
    </source>
</evidence>
<dbReference type="InterPro" id="IPR002539">
    <property type="entry name" value="MaoC-like_dom"/>
</dbReference>
<dbReference type="KEGG" id="mphy:MCBMB27_03542"/>
<dbReference type="Pfam" id="PF01515">
    <property type="entry name" value="PTA_PTB"/>
    <property type="match status" value="1"/>
</dbReference>
<evidence type="ECO:0000256" key="1">
    <source>
        <dbReference type="ARBA" id="ARBA00022679"/>
    </source>
</evidence>
<dbReference type="RefSeq" id="WP_075380916.1">
    <property type="nucleotide sequence ID" value="NZ_CP015367.1"/>
</dbReference>
<dbReference type="NCBIfam" id="NF006045">
    <property type="entry name" value="PRK08190.1"/>
    <property type="match status" value="1"/>
</dbReference>
<dbReference type="EC" id="2.3.1.19" evidence="6"/>
<evidence type="ECO:0000313" key="8">
    <source>
        <dbReference type="Proteomes" id="UP000185487"/>
    </source>
</evidence>
<dbReference type="Gene3D" id="3.40.718.10">
    <property type="entry name" value="Isopropylmalate Dehydrogenase"/>
    <property type="match status" value="1"/>
</dbReference>
<dbReference type="SUPFAM" id="SSF54637">
    <property type="entry name" value="Thioesterase/thiol ester dehydrase-isomerase"/>
    <property type="match status" value="1"/>
</dbReference>
<reference evidence="7 9" key="2">
    <citation type="submission" date="2016-10" db="EMBL/GenBank/DDBJ databases">
        <authorList>
            <person name="Varghese N."/>
            <person name="Submissions S."/>
        </authorList>
    </citation>
    <scope>NUCLEOTIDE SEQUENCE [LARGE SCALE GENOMIC DNA]</scope>
    <source>
        <strain evidence="7 9">CBMB27</strain>
    </source>
</reference>
<keyword evidence="3 6" id="KW-0012">Acyltransferase</keyword>
<dbReference type="GO" id="GO:0050182">
    <property type="term" value="F:phosphate butyryltransferase activity"/>
    <property type="evidence" value="ECO:0007669"/>
    <property type="project" value="UniProtKB-EC"/>
</dbReference>
<feature type="domain" description="Phosphate acetyl/butaryl transferase" evidence="4">
    <location>
        <begin position="242"/>
        <end position="453"/>
    </location>
</feature>
<keyword evidence="8" id="KW-1185">Reference proteome</keyword>
<dbReference type="EMBL" id="CP015367">
    <property type="protein sequence ID" value="APT32833.1"/>
    <property type="molecule type" value="Genomic_DNA"/>
</dbReference>
<dbReference type="Proteomes" id="UP000185487">
    <property type="component" value="Chromosome"/>
</dbReference>
<dbReference type="CDD" id="cd03449">
    <property type="entry name" value="R_hydratase"/>
    <property type="match status" value="1"/>
</dbReference>
<proteinExistence type="predicted"/>
<dbReference type="PANTHER" id="PTHR43356">
    <property type="entry name" value="PHOSPHATE ACETYLTRANSFERASE"/>
    <property type="match status" value="1"/>
</dbReference>
<dbReference type="Proteomes" id="UP000199140">
    <property type="component" value="Unassembled WGS sequence"/>
</dbReference>
<keyword evidence="1 6" id="KW-0808">Transferase</keyword>
<evidence type="ECO:0000313" key="9">
    <source>
        <dbReference type="Proteomes" id="UP000199140"/>
    </source>
</evidence>
<reference evidence="6 8" key="1">
    <citation type="submission" date="2016-04" db="EMBL/GenBank/DDBJ databases">
        <title>Complete genome sequencing and analysis of CBMB27, Methylobacterium phyllosphaerae isolated from leaf tissues of rice (Oryza sativa L.).</title>
        <authorList>
            <person name="Lee Y."/>
            <person name="Hwangbo K."/>
            <person name="Chung H."/>
            <person name="Yoo J."/>
            <person name="Kim K.Y."/>
            <person name="Sa T.M."/>
            <person name="Um Y."/>
            <person name="Madhaiyan M."/>
        </authorList>
    </citation>
    <scope>NUCLEOTIDE SEQUENCE [LARGE SCALE GENOMIC DNA]</scope>
    <source>
        <strain evidence="6 8">CBMB27</strain>
    </source>
</reference>
<evidence type="ECO:0000313" key="6">
    <source>
        <dbReference type="EMBL" id="APT32833.1"/>
    </source>
</evidence>
<dbReference type="InterPro" id="IPR002505">
    <property type="entry name" value="PTA_PTB"/>
</dbReference>
<organism evidence="7 9">
    <name type="scientific">Methylobacterium phyllosphaerae</name>
    <dbReference type="NCBI Taxonomy" id="418223"/>
    <lineage>
        <taxon>Bacteria</taxon>
        <taxon>Pseudomonadati</taxon>
        <taxon>Pseudomonadota</taxon>
        <taxon>Alphaproteobacteria</taxon>
        <taxon>Hyphomicrobiales</taxon>
        <taxon>Methylobacteriaceae</taxon>
        <taxon>Methylobacterium</taxon>
    </lineage>
</organism>
<dbReference type="GO" id="GO:0016836">
    <property type="term" value="F:hydro-lyase activity"/>
    <property type="evidence" value="ECO:0007669"/>
    <property type="project" value="UniProtKB-ARBA"/>
</dbReference>
<feature type="domain" description="MaoC-like" evidence="5">
    <location>
        <begin position="23"/>
        <end position="118"/>
    </location>
</feature>
<dbReference type="InterPro" id="IPR029069">
    <property type="entry name" value="HotDog_dom_sf"/>
</dbReference>
<dbReference type="AlphaFoldDB" id="A0AAE8L8X8"/>
<name>A0AAE8L8X8_9HYPH</name>
<dbReference type="PANTHER" id="PTHR43356:SF2">
    <property type="entry name" value="PHOSPHATE ACETYLTRANSFERASE"/>
    <property type="match status" value="1"/>
</dbReference>
<dbReference type="EMBL" id="FOPK01000027">
    <property type="protein sequence ID" value="SFH48866.1"/>
    <property type="molecule type" value="Genomic_DNA"/>
</dbReference>
<evidence type="ECO:0000256" key="3">
    <source>
        <dbReference type="ARBA" id="ARBA00023315"/>
    </source>
</evidence>
<protein>
    <submittedName>
        <fullName evidence="6 7">Phosphate acetyltransferase</fullName>
        <ecNumber evidence="6">2.3.1.19</ecNumber>
    </submittedName>
</protein>
<dbReference type="NCBIfam" id="NF008852">
    <property type="entry name" value="PRK11890.1"/>
    <property type="match status" value="1"/>
</dbReference>
<evidence type="ECO:0000259" key="5">
    <source>
        <dbReference type="Pfam" id="PF01575"/>
    </source>
</evidence>
<sequence>MEPPRFIENRTFDEIAVGDTASLTRTLQAQDISLFALASGDVNPAHLDRDYAATDRFHGVIAHGLWGGSLISAVLGTELPGPGTVYLSQSLRFLHPVRIGDTVTARVTVRAKEAADQRVRLDCVCLNAQGETVITGEAEVLAPADKVRRPRVLLPEVHLHERGVHWKPMIAAARRFAPALTAVVHPCDAVSLEGARAAREAGLIVPVLVGPRPKIEAAARAAGLVLDGIEIVDAPHSHAAAEKAVSLARAGRVTALMKGALHTDEILAAAIARATGLRTERRMSHVYALDVPSYPKPLFLTDAAVNIAPSLEEKRDIVQNAIDLARALGITQPKVAILSAVETVSTKLGSTLDAAALCKMAGRGQITDGLVDGPLAFDTAISRAAAAAKALVSPVAGEADILVVPDLVSGNMLAKQLIHLAGADAAGLLLGARVPIILTSRSDSPEVRLASCALAQLFAHRSGTP</sequence>
<dbReference type="InterPro" id="IPR050500">
    <property type="entry name" value="Phos_Acetyltrans/Butyryltrans"/>
</dbReference>
<evidence type="ECO:0000259" key="4">
    <source>
        <dbReference type="Pfam" id="PF01515"/>
    </source>
</evidence>
<dbReference type="Gene3D" id="3.10.129.10">
    <property type="entry name" value="Hotdog Thioesterase"/>
    <property type="match status" value="1"/>
</dbReference>
<dbReference type="Pfam" id="PF01575">
    <property type="entry name" value="MaoC_dehydratas"/>
    <property type="match status" value="1"/>
</dbReference>